<dbReference type="GeneID" id="7051306"/>
<comment type="subcellular location">
    <subcellularLocation>
        <location evidence="1">Endoplasmic reticulum membrane</location>
    </subcellularLocation>
</comment>
<proteinExistence type="inferred from homology"/>
<dbReference type="GO" id="GO:0005783">
    <property type="term" value="C:endoplasmic reticulum"/>
    <property type="evidence" value="ECO:0000318"/>
    <property type="project" value="GO_Central"/>
</dbReference>
<sequence>MKICKTWVVLFAVFAAVIGYIQKYHLRSFFRLDPVKLQELSQQSIALYPNDTRSLFYDLNQRLIAEYGDLIEPYNDEDWVHNNAGGAMGTMFILHASITEYLIFFGTPVGTEGHSGVHMADDYFTILVGQQMCASATDLEPRIYRPGEQNHLEWGKTAQYVMPSGEACWALELAQGWIPAMLPFGFWDTLFSTLDFGTLFRTVQLTASRMVKSLLHGKF</sequence>
<evidence type="ECO:0000256" key="7">
    <source>
        <dbReference type="ARBA" id="ARBA00029435"/>
    </source>
</evidence>
<dbReference type="Pfam" id="PF04622">
    <property type="entry name" value="ERG2_Sigma1R"/>
    <property type="match status" value="1"/>
</dbReference>
<dbReference type="JaponicusDB" id="SJAG_03598">
    <property type="gene designation" value="erg2"/>
</dbReference>
<gene>
    <name evidence="10" type="primary">erg2</name>
    <name evidence="9" type="ORF">SJAG_03598</name>
</gene>
<evidence type="ECO:0000256" key="2">
    <source>
        <dbReference type="ARBA" id="ARBA00007141"/>
    </source>
</evidence>
<evidence type="ECO:0000256" key="1">
    <source>
        <dbReference type="ARBA" id="ARBA00004586"/>
    </source>
</evidence>
<dbReference type="AlphaFoldDB" id="B6K4N6"/>
<evidence type="ECO:0000256" key="6">
    <source>
        <dbReference type="ARBA" id="ARBA00023136"/>
    </source>
</evidence>
<dbReference type="GO" id="GO:0016853">
    <property type="term" value="F:isomerase activity"/>
    <property type="evidence" value="ECO:0007669"/>
    <property type="project" value="UniProtKB-KW"/>
</dbReference>
<keyword evidence="9" id="KW-0413">Isomerase</keyword>
<dbReference type="HOGENOM" id="CLU_085469_0_0_1"/>
<protein>
    <recommendedName>
        <fullName evidence="8">C-8 sterol isomerase</fullName>
        <ecNumber evidence="8">5.-.-.-</ecNumber>
    </recommendedName>
    <alternativeName>
        <fullName evidence="8">Delta-8--delta-7 sterol isomerase</fullName>
    </alternativeName>
</protein>
<dbReference type="STRING" id="402676.B6K4N6"/>
<comment type="pathway">
    <text evidence="7 8">Steroid metabolism; ergosterol biosynthesis.</text>
</comment>
<dbReference type="PANTHER" id="PTHR10868:SF1">
    <property type="entry name" value="SIGMA NON-OPIOID INTRACELLULAR RECEPTOR 1"/>
    <property type="match status" value="1"/>
</dbReference>
<dbReference type="OMA" id="AMYVIHA"/>
<dbReference type="PANTHER" id="PTHR10868">
    <property type="entry name" value="SIGMA 1-TYPE OPIOID RECEPTOR-RELATED"/>
    <property type="match status" value="1"/>
</dbReference>
<comment type="function">
    <text evidence="8">Catalyzes the reaction which results in unsaturation at C-7 in the B ring of sterols.</text>
</comment>
<dbReference type="GO" id="GO:0006696">
    <property type="term" value="P:ergosterol biosynthetic process"/>
    <property type="evidence" value="ECO:0000318"/>
    <property type="project" value="GO_Central"/>
</dbReference>
<evidence type="ECO:0000256" key="4">
    <source>
        <dbReference type="ARBA" id="ARBA00022824"/>
    </source>
</evidence>
<dbReference type="OrthoDB" id="347124at2759"/>
<evidence type="ECO:0000256" key="8">
    <source>
        <dbReference type="RuleBase" id="RU368083"/>
    </source>
</evidence>
<reference evidence="9 11" key="1">
    <citation type="journal article" date="2011" name="Science">
        <title>Comparative functional genomics of the fission yeasts.</title>
        <authorList>
            <person name="Rhind N."/>
            <person name="Chen Z."/>
            <person name="Yassour M."/>
            <person name="Thompson D.A."/>
            <person name="Haas B.J."/>
            <person name="Habib N."/>
            <person name="Wapinski I."/>
            <person name="Roy S."/>
            <person name="Lin M.F."/>
            <person name="Heiman D.I."/>
            <person name="Young S.K."/>
            <person name="Furuya K."/>
            <person name="Guo Y."/>
            <person name="Pidoux A."/>
            <person name="Chen H.M."/>
            <person name="Robbertse B."/>
            <person name="Goldberg J.M."/>
            <person name="Aoki K."/>
            <person name="Bayne E.H."/>
            <person name="Berlin A.M."/>
            <person name="Desjardins C.A."/>
            <person name="Dobbs E."/>
            <person name="Dukaj L."/>
            <person name="Fan L."/>
            <person name="FitzGerald M.G."/>
            <person name="French C."/>
            <person name="Gujja S."/>
            <person name="Hansen K."/>
            <person name="Keifenheim D."/>
            <person name="Levin J.Z."/>
            <person name="Mosher R.A."/>
            <person name="Mueller C.A."/>
            <person name="Pfiffner J."/>
            <person name="Priest M."/>
            <person name="Russ C."/>
            <person name="Smialowska A."/>
            <person name="Swoboda P."/>
            <person name="Sykes S.M."/>
            <person name="Vaughn M."/>
            <person name="Vengrova S."/>
            <person name="Yoder R."/>
            <person name="Zeng Q."/>
            <person name="Allshire R."/>
            <person name="Baulcombe D."/>
            <person name="Birren B.W."/>
            <person name="Brown W."/>
            <person name="Ekwall K."/>
            <person name="Kellis M."/>
            <person name="Leatherwood J."/>
            <person name="Levin H."/>
            <person name="Margalit H."/>
            <person name="Martienssen R."/>
            <person name="Nieduszynski C.A."/>
            <person name="Spatafora J.W."/>
            <person name="Friedman N."/>
            <person name="Dalgaard J.Z."/>
            <person name="Baumann P."/>
            <person name="Niki H."/>
            <person name="Regev A."/>
            <person name="Nusbaum C."/>
        </authorList>
    </citation>
    <scope>NUCLEOTIDE SEQUENCE [LARGE SCALE GENOMIC DNA]</scope>
    <source>
        <strain evidence="11">yFS275 / FY16936</strain>
    </source>
</reference>
<evidence type="ECO:0000313" key="9">
    <source>
        <dbReference type="EMBL" id="EEB08443.1"/>
    </source>
</evidence>
<name>B6K4N6_SCHJY</name>
<keyword evidence="6" id="KW-0472">Membrane</keyword>
<evidence type="ECO:0000256" key="3">
    <source>
        <dbReference type="ARBA" id="ARBA00022692"/>
    </source>
</evidence>
<dbReference type="VEuPathDB" id="FungiDB:SJAG_03598"/>
<evidence type="ECO:0000256" key="5">
    <source>
        <dbReference type="ARBA" id="ARBA00022989"/>
    </source>
</evidence>
<evidence type="ECO:0000313" key="11">
    <source>
        <dbReference type="Proteomes" id="UP000001744"/>
    </source>
</evidence>
<comment type="similarity">
    <text evidence="2 8">Belongs to the ERG2 family.</text>
</comment>
<dbReference type="GO" id="GO:0005789">
    <property type="term" value="C:endoplasmic reticulum membrane"/>
    <property type="evidence" value="ECO:0007669"/>
    <property type="project" value="UniProtKB-SubCell"/>
</dbReference>
<keyword evidence="3" id="KW-0812">Transmembrane</keyword>
<keyword evidence="11" id="KW-1185">Reference proteome</keyword>
<dbReference type="eggNOG" id="KOG4143">
    <property type="taxonomic scope" value="Eukaryota"/>
</dbReference>
<dbReference type="InterPro" id="IPR006716">
    <property type="entry name" value="ERG2_sigma1_rcpt-like"/>
</dbReference>
<accession>B6K4N6</accession>
<evidence type="ECO:0000313" key="10">
    <source>
        <dbReference type="JaponicusDB" id="SJAG_03598"/>
    </source>
</evidence>
<dbReference type="UniPathway" id="UPA00768"/>
<keyword evidence="4" id="KW-0256">Endoplasmic reticulum</keyword>
<dbReference type="EMBL" id="KE651167">
    <property type="protein sequence ID" value="EEB08443.1"/>
    <property type="molecule type" value="Genomic_DNA"/>
</dbReference>
<organism evidence="9 11">
    <name type="scientific">Schizosaccharomyces japonicus (strain yFS275 / FY16936)</name>
    <name type="common">Fission yeast</name>
    <dbReference type="NCBI Taxonomy" id="402676"/>
    <lineage>
        <taxon>Eukaryota</taxon>
        <taxon>Fungi</taxon>
        <taxon>Dikarya</taxon>
        <taxon>Ascomycota</taxon>
        <taxon>Taphrinomycotina</taxon>
        <taxon>Schizosaccharomycetes</taxon>
        <taxon>Schizosaccharomycetales</taxon>
        <taxon>Schizosaccharomycetaceae</taxon>
        <taxon>Schizosaccharomyces</taxon>
    </lineage>
</organism>
<keyword evidence="5" id="KW-1133">Transmembrane helix</keyword>
<dbReference type="EC" id="5.-.-.-" evidence="8"/>
<dbReference type="Proteomes" id="UP000001744">
    <property type="component" value="Unassembled WGS sequence"/>
</dbReference>
<dbReference type="RefSeq" id="XP_002174736.1">
    <property type="nucleotide sequence ID" value="XM_002174700.2"/>
</dbReference>